<dbReference type="EMBL" id="LFIV01000105">
    <property type="protein sequence ID" value="KZL69471.1"/>
    <property type="molecule type" value="Genomic_DNA"/>
</dbReference>
<protein>
    <submittedName>
        <fullName evidence="2">Uncharacterized protein</fullName>
    </submittedName>
</protein>
<dbReference type="Proteomes" id="UP000076552">
    <property type="component" value="Unassembled WGS sequence"/>
</dbReference>
<gene>
    <name evidence="2" type="ORF">CT0861_04742</name>
</gene>
<proteinExistence type="predicted"/>
<feature type="region of interest" description="Disordered" evidence="1">
    <location>
        <begin position="1"/>
        <end position="20"/>
    </location>
</feature>
<evidence type="ECO:0000313" key="2">
    <source>
        <dbReference type="EMBL" id="KZL69471.1"/>
    </source>
</evidence>
<name>A0A166RN19_9PEZI</name>
<dbReference type="AlphaFoldDB" id="A0A166RN19"/>
<keyword evidence="3" id="KW-1185">Reference proteome</keyword>
<feature type="region of interest" description="Disordered" evidence="1">
    <location>
        <begin position="88"/>
        <end position="111"/>
    </location>
</feature>
<evidence type="ECO:0000313" key="3">
    <source>
        <dbReference type="Proteomes" id="UP000076552"/>
    </source>
</evidence>
<accession>A0A166RN19</accession>
<reference evidence="2 3" key="1">
    <citation type="submission" date="2015-06" db="EMBL/GenBank/DDBJ databases">
        <title>Survival trade-offs in plant roots during colonization by closely related pathogenic and mutualistic fungi.</title>
        <authorList>
            <person name="Hacquard S."/>
            <person name="Kracher B."/>
            <person name="Hiruma K."/>
            <person name="Weinman A."/>
            <person name="Muench P."/>
            <person name="Garrido Oter R."/>
            <person name="Ver Loren van Themaat E."/>
            <person name="Dallerey J.-F."/>
            <person name="Damm U."/>
            <person name="Henrissat B."/>
            <person name="Lespinet O."/>
            <person name="Thon M."/>
            <person name="Kemen E."/>
            <person name="McHardy A.C."/>
            <person name="Schulze-Lefert P."/>
            <person name="O'Connell R.J."/>
        </authorList>
    </citation>
    <scope>NUCLEOTIDE SEQUENCE [LARGE SCALE GENOMIC DNA]</scope>
    <source>
        <strain evidence="2 3">0861</strain>
    </source>
</reference>
<sequence>MANSLANKFQNPPGHWVRPQTVPSTTDEILGCCPDHGDPQLAYKILGLRPTQQIPTAHRPDPADFKTWCNAVAQSIYDLAQFKLPVERPRPAATRRVEKTRSLDRNSKDKP</sequence>
<feature type="compositionally biased region" description="Polar residues" evidence="1">
    <location>
        <begin position="1"/>
        <end position="10"/>
    </location>
</feature>
<organism evidence="2 3">
    <name type="scientific">Colletotrichum tofieldiae</name>
    <dbReference type="NCBI Taxonomy" id="708197"/>
    <lineage>
        <taxon>Eukaryota</taxon>
        <taxon>Fungi</taxon>
        <taxon>Dikarya</taxon>
        <taxon>Ascomycota</taxon>
        <taxon>Pezizomycotina</taxon>
        <taxon>Sordariomycetes</taxon>
        <taxon>Hypocreomycetidae</taxon>
        <taxon>Glomerellales</taxon>
        <taxon>Glomerellaceae</taxon>
        <taxon>Colletotrichum</taxon>
        <taxon>Colletotrichum spaethianum species complex</taxon>
    </lineage>
</organism>
<evidence type="ECO:0000256" key="1">
    <source>
        <dbReference type="SAM" id="MobiDB-lite"/>
    </source>
</evidence>
<comment type="caution">
    <text evidence="2">The sequence shown here is derived from an EMBL/GenBank/DDBJ whole genome shotgun (WGS) entry which is preliminary data.</text>
</comment>